<feature type="transmembrane region" description="Helical" evidence="7">
    <location>
        <begin position="244"/>
        <end position="265"/>
    </location>
</feature>
<feature type="domain" description="Major facilitator superfamily (MFS) profile" evidence="8">
    <location>
        <begin position="13"/>
        <end position="405"/>
    </location>
</feature>
<evidence type="ECO:0000256" key="2">
    <source>
        <dbReference type="ARBA" id="ARBA00022448"/>
    </source>
</evidence>
<dbReference type="RefSeq" id="WP_093269971.1">
    <property type="nucleotide sequence ID" value="NZ_FNOK01000027.1"/>
</dbReference>
<feature type="transmembrane region" description="Helical" evidence="7">
    <location>
        <begin position="12"/>
        <end position="32"/>
    </location>
</feature>
<evidence type="ECO:0000256" key="5">
    <source>
        <dbReference type="ARBA" id="ARBA00022989"/>
    </source>
</evidence>
<keyword evidence="3" id="KW-1003">Cell membrane</keyword>
<dbReference type="Gene3D" id="1.20.1250.20">
    <property type="entry name" value="MFS general substrate transporter like domains"/>
    <property type="match status" value="1"/>
</dbReference>
<dbReference type="STRING" id="418495.SAMN05216215_102734"/>
<dbReference type="SUPFAM" id="SSF103473">
    <property type="entry name" value="MFS general substrate transporter"/>
    <property type="match status" value="1"/>
</dbReference>
<evidence type="ECO:0000259" key="8">
    <source>
        <dbReference type="PROSITE" id="PS50850"/>
    </source>
</evidence>
<feature type="transmembrane region" description="Helical" evidence="7">
    <location>
        <begin position="103"/>
        <end position="126"/>
    </location>
</feature>
<evidence type="ECO:0000256" key="7">
    <source>
        <dbReference type="SAM" id="Phobius"/>
    </source>
</evidence>
<gene>
    <name evidence="9" type="ORF">SAMN05216215_102734</name>
</gene>
<name>A0A1H3K306_9PSEU</name>
<keyword evidence="6 7" id="KW-0472">Membrane</keyword>
<protein>
    <submittedName>
        <fullName evidence="9">Predicted arabinose efflux permease, MFS family</fullName>
    </submittedName>
</protein>
<dbReference type="AlphaFoldDB" id="A0A1H3K306"/>
<evidence type="ECO:0000256" key="4">
    <source>
        <dbReference type="ARBA" id="ARBA00022692"/>
    </source>
</evidence>
<dbReference type="EMBL" id="FNOK01000027">
    <property type="protein sequence ID" value="SDY46199.1"/>
    <property type="molecule type" value="Genomic_DNA"/>
</dbReference>
<dbReference type="Proteomes" id="UP000199529">
    <property type="component" value="Unassembled WGS sequence"/>
</dbReference>
<sequence length="429" mass="44176">MKTWRLIRGFPPAVQVLLVNQLGVNAGFYLLVPYLAGYLAHDLGMSAVLVGVVLGVRNLSQQGLFLLGGSAADRLGARGVIAAGCALRSVGFGLFAIGTSFSVLLLASVLSGLAGALFNPAVRAYLSREAGDRGAAAFSLFNIFANAGALLGPLLGSVLMVVGFRLSAVVAAVVFALLTVAQVVVLPVRRVERPATSVLADWRGVLTDRRFLAFTGALIGMFALQNQLYLVLPMQAERLTGSAAAVAVIFLVSTAATLALQVRITELAQRRWSRGRAIATGLGLMGAGFVATAIAAAAAPATPPAGAGETFARLAPVLITALFLAVGVMLTQPFVYELIPSFGGRELAGTYFGVFYLISGVAAAAGNALIGWLTDLSGDEWSWLPSALCVLIGGCSALAVLVLDRRGGIGPDQRTGDSQCAPTSSAPTS</sequence>
<accession>A0A1H3K306</accession>
<dbReference type="OrthoDB" id="3285778at2"/>
<feature type="transmembrane region" description="Helical" evidence="7">
    <location>
        <begin position="211"/>
        <end position="232"/>
    </location>
</feature>
<feature type="transmembrane region" description="Helical" evidence="7">
    <location>
        <begin position="311"/>
        <end position="336"/>
    </location>
</feature>
<feature type="transmembrane region" description="Helical" evidence="7">
    <location>
        <begin position="138"/>
        <end position="162"/>
    </location>
</feature>
<dbReference type="InterPro" id="IPR050171">
    <property type="entry name" value="MFS_Transporters"/>
</dbReference>
<feature type="transmembrane region" description="Helical" evidence="7">
    <location>
        <begin position="168"/>
        <end position="188"/>
    </location>
</feature>
<dbReference type="PANTHER" id="PTHR23517">
    <property type="entry name" value="RESISTANCE PROTEIN MDTM, PUTATIVE-RELATED-RELATED"/>
    <property type="match status" value="1"/>
</dbReference>
<comment type="subcellular location">
    <subcellularLocation>
        <location evidence="1">Cell membrane</location>
        <topology evidence="1">Multi-pass membrane protein</topology>
    </subcellularLocation>
</comment>
<feature type="transmembrane region" description="Helical" evidence="7">
    <location>
        <begin position="277"/>
        <end position="299"/>
    </location>
</feature>
<reference evidence="10" key="1">
    <citation type="submission" date="2016-10" db="EMBL/GenBank/DDBJ databases">
        <authorList>
            <person name="Varghese N."/>
            <person name="Submissions S."/>
        </authorList>
    </citation>
    <scope>NUCLEOTIDE SEQUENCE [LARGE SCALE GENOMIC DNA]</scope>
    <source>
        <strain evidence="10">CGMCC 4.3530</strain>
    </source>
</reference>
<keyword evidence="2" id="KW-0813">Transport</keyword>
<proteinExistence type="predicted"/>
<dbReference type="InterPro" id="IPR011701">
    <property type="entry name" value="MFS"/>
</dbReference>
<dbReference type="InterPro" id="IPR036259">
    <property type="entry name" value="MFS_trans_sf"/>
</dbReference>
<feature type="transmembrane region" description="Helical" evidence="7">
    <location>
        <begin position="382"/>
        <end position="403"/>
    </location>
</feature>
<evidence type="ECO:0000313" key="9">
    <source>
        <dbReference type="EMBL" id="SDY46199.1"/>
    </source>
</evidence>
<dbReference type="PANTHER" id="PTHR23517:SF2">
    <property type="entry name" value="MULTIDRUG RESISTANCE PROTEIN MDTH"/>
    <property type="match status" value="1"/>
</dbReference>
<dbReference type="GO" id="GO:0005886">
    <property type="term" value="C:plasma membrane"/>
    <property type="evidence" value="ECO:0007669"/>
    <property type="project" value="UniProtKB-SubCell"/>
</dbReference>
<keyword evidence="4 7" id="KW-0812">Transmembrane</keyword>
<dbReference type="Pfam" id="PF07690">
    <property type="entry name" value="MFS_1"/>
    <property type="match status" value="1"/>
</dbReference>
<keyword evidence="10" id="KW-1185">Reference proteome</keyword>
<evidence type="ECO:0000313" key="10">
    <source>
        <dbReference type="Proteomes" id="UP000199529"/>
    </source>
</evidence>
<evidence type="ECO:0000256" key="1">
    <source>
        <dbReference type="ARBA" id="ARBA00004651"/>
    </source>
</evidence>
<evidence type="ECO:0000256" key="3">
    <source>
        <dbReference type="ARBA" id="ARBA00022475"/>
    </source>
</evidence>
<dbReference type="InterPro" id="IPR020846">
    <property type="entry name" value="MFS_dom"/>
</dbReference>
<dbReference type="PROSITE" id="PS50850">
    <property type="entry name" value="MFS"/>
    <property type="match status" value="1"/>
</dbReference>
<feature type="transmembrane region" description="Helical" evidence="7">
    <location>
        <begin position="348"/>
        <end position="370"/>
    </location>
</feature>
<keyword evidence="5 7" id="KW-1133">Transmembrane helix</keyword>
<dbReference type="GO" id="GO:0022857">
    <property type="term" value="F:transmembrane transporter activity"/>
    <property type="evidence" value="ECO:0007669"/>
    <property type="project" value="InterPro"/>
</dbReference>
<evidence type="ECO:0000256" key="6">
    <source>
        <dbReference type="ARBA" id="ARBA00023136"/>
    </source>
</evidence>
<organism evidence="9 10">
    <name type="scientific">Saccharopolyspora shandongensis</name>
    <dbReference type="NCBI Taxonomy" id="418495"/>
    <lineage>
        <taxon>Bacteria</taxon>
        <taxon>Bacillati</taxon>
        <taxon>Actinomycetota</taxon>
        <taxon>Actinomycetes</taxon>
        <taxon>Pseudonocardiales</taxon>
        <taxon>Pseudonocardiaceae</taxon>
        <taxon>Saccharopolyspora</taxon>
    </lineage>
</organism>